<dbReference type="OrthoDB" id="16717at2759"/>
<feature type="repeat" description="WD" evidence="3">
    <location>
        <begin position="401"/>
        <end position="432"/>
    </location>
</feature>
<feature type="region of interest" description="Disordered" evidence="4">
    <location>
        <begin position="513"/>
        <end position="645"/>
    </location>
</feature>
<evidence type="ECO:0000256" key="4">
    <source>
        <dbReference type="SAM" id="MobiDB-lite"/>
    </source>
</evidence>
<reference evidence="5 7" key="1">
    <citation type="submission" date="2015-02" db="EMBL/GenBank/DDBJ databases">
        <authorList>
            <person name="Chooi Y.-H."/>
        </authorList>
    </citation>
    <scope>NUCLEOTIDE SEQUENCE [LARGE SCALE GENOMIC DNA]</scope>
    <source>
        <strain evidence="5">E3</strain>
    </source>
</reference>
<dbReference type="EMBL" id="OVEO01000007">
    <property type="protein sequence ID" value="SPQ97253.1"/>
    <property type="molecule type" value="Genomic_DNA"/>
</dbReference>
<dbReference type="InterPro" id="IPR036322">
    <property type="entry name" value="WD40_repeat_dom_sf"/>
</dbReference>
<dbReference type="InterPro" id="IPR019775">
    <property type="entry name" value="WD40_repeat_CS"/>
</dbReference>
<protein>
    <submittedName>
        <fullName evidence="5">Uncharacterized protein</fullName>
    </submittedName>
</protein>
<evidence type="ECO:0000256" key="3">
    <source>
        <dbReference type="PROSITE-ProRule" id="PRU00221"/>
    </source>
</evidence>
<feature type="repeat" description="WD" evidence="3">
    <location>
        <begin position="315"/>
        <end position="356"/>
    </location>
</feature>
<feature type="compositionally biased region" description="Low complexity" evidence="4">
    <location>
        <begin position="583"/>
        <end position="598"/>
    </location>
</feature>
<proteinExistence type="predicted"/>
<dbReference type="AlphaFoldDB" id="A0A0G4IVU1"/>
<dbReference type="SMART" id="SM00320">
    <property type="entry name" value="WD40"/>
    <property type="match status" value="7"/>
</dbReference>
<dbReference type="PANTHER" id="PTHR22836">
    <property type="entry name" value="WD40 REPEAT PROTEIN"/>
    <property type="match status" value="1"/>
</dbReference>
<evidence type="ECO:0000313" key="6">
    <source>
        <dbReference type="EMBL" id="SPQ97253.1"/>
    </source>
</evidence>
<feature type="repeat" description="WD" evidence="3">
    <location>
        <begin position="190"/>
        <end position="222"/>
    </location>
</feature>
<feature type="compositionally biased region" description="Pro residues" evidence="4">
    <location>
        <begin position="599"/>
        <end position="619"/>
    </location>
</feature>
<geneLocation type="mitochondrion" evidence="6"/>
<dbReference type="Pfam" id="PF00400">
    <property type="entry name" value="WD40"/>
    <property type="match status" value="7"/>
</dbReference>
<dbReference type="Proteomes" id="UP000290189">
    <property type="component" value="Unassembled WGS sequence"/>
</dbReference>
<dbReference type="GO" id="GO:0031124">
    <property type="term" value="P:mRNA 3'-end processing"/>
    <property type="evidence" value="ECO:0007669"/>
    <property type="project" value="InterPro"/>
</dbReference>
<feature type="repeat" description="WD" evidence="3">
    <location>
        <begin position="357"/>
        <end position="389"/>
    </location>
</feature>
<feature type="repeat" description="WD" evidence="3">
    <location>
        <begin position="273"/>
        <end position="314"/>
    </location>
</feature>
<dbReference type="EMBL" id="CDSF01000090">
    <property type="protein sequence ID" value="CEO99244.1"/>
    <property type="molecule type" value="Genomic_DNA"/>
</dbReference>
<dbReference type="Proteomes" id="UP000039324">
    <property type="component" value="Unassembled WGS sequence"/>
</dbReference>
<dbReference type="InterPro" id="IPR045245">
    <property type="entry name" value="Pfs2-like"/>
</dbReference>
<feature type="compositionally biased region" description="Basic residues" evidence="4">
    <location>
        <begin position="636"/>
        <end position="645"/>
    </location>
</feature>
<gene>
    <name evidence="5" type="ORF">PBRA_001150</name>
    <name evidence="6" type="ORF">PLBR_LOCUS4468</name>
</gene>
<feature type="repeat" description="WD" evidence="3">
    <location>
        <begin position="155"/>
        <end position="180"/>
    </location>
</feature>
<keyword evidence="1 3" id="KW-0853">WD repeat</keyword>
<feature type="compositionally biased region" description="Low complexity" evidence="4">
    <location>
        <begin position="544"/>
        <end position="561"/>
    </location>
</feature>
<name>A0A0G4IVU1_PLABS</name>
<dbReference type="PRINTS" id="PR00320">
    <property type="entry name" value="GPROTEINBRPT"/>
</dbReference>
<dbReference type="Gene3D" id="2.130.10.10">
    <property type="entry name" value="YVTN repeat-like/Quinoprotein amine dehydrogenase"/>
    <property type="match status" value="3"/>
</dbReference>
<dbReference type="PROSITE" id="PS50294">
    <property type="entry name" value="WD_REPEATS_REGION"/>
    <property type="match status" value="6"/>
</dbReference>
<evidence type="ECO:0000256" key="2">
    <source>
        <dbReference type="ARBA" id="ARBA00022737"/>
    </source>
</evidence>
<evidence type="ECO:0000313" key="7">
    <source>
        <dbReference type="Proteomes" id="UP000039324"/>
    </source>
</evidence>
<accession>A0A0G4IVU1</accession>
<dbReference type="InterPro" id="IPR001680">
    <property type="entry name" value="WD40_rpt"/>
</dbReference>
<dbReference type="SUPFAM" id="SSF50978">
    <property type="entry name" value="WD40 repeat-like"/>
    <property type="match status" value="1"/>
</dbReference>
<feature type="compositionally biased region" description="Pro residues" evidence="4">
    <location>
        <begin position="562"/>
        <end position="571"/>
    </location>
</feature>
<organism evidence="5 7">
    <name type="scientific">Plasmodiophora brassicae</name>
    <name type="common">Clubroot disease agent</name>
    <dbReference type="NCBI Taxonomy" id="37360"/>
    <lineage>
        <taxon>Eukaryota</taxon>
        <taxon>Sar</taxon>
        <taxon>Rhizaria</taxon>
        <taxon>Endomyxa</taxon>
        <taxon>Phytomyxea</taxon>
        <taxon>Plasmodiophorida</taxon>
        <taxon>Plasmodiophoridae</taxon>
        <taxon>Plasmodiophora</taxon>
    </lineage>
</organism>
<keyword evidence="2" id="KW-0677">Repeat</keyword>
<dbReference type="InterPro" id="IPR015943">
    <property type="entry name" value="WD40/YVTN_repeat-like_dom_sf"/>
</dbReference>
<dbReference type="OMA" id="HREACHD"/>
<dbReference type="STRING" id="37360.A0A0G4IVU1"/>
<evidence type="ECO:0000256" key="1">
    <source>
        <dbReference type="ARBA" id="ARBA00022574"/>
    </source>
</evidence>
<feature type="repeat" description="WD" evidence="3">
    <location>
        <begin position="231"/>
        <end position="272"/>
    </location>
</feature>
<evidence type="ECO:0000313" key="8">
    <source>
        <dbReference type="Proteomes" id="UP000290189"/>
    </source>
</evidence>
<dbReference type="PROSITE" id="PS00678">
    <property type="entry name" value="WD_REPEATS_1"/>
    <property type="match status" value="1"/>
</dbReference>
<keyword evidence="7" id="KW-1185">Reference proteome</keyword>
<dbReference type="InterPro" id="IPR020472">
    <property type="entry name" value="WD40_PAC1"/>
</dbReference>
<dbReference type="PANTHER" id="PTHR22836:SF0">
    <property type="entry name" value="PRE-MRNA 3' END PROCESSING PROTEIN WDR33"/>
    <property type="match status" value="1"/>
</dbReference>
<keyword evidence="6" id="KW-0496">Mitochondrion</keyword>
<evidence type="ECO:0000313" key="5">
    <source>
        <dbReference type="EMBL" id="CEO99244.1"/>
    </source>
</evidence>
<dbReference type="CDD" id="cd00200">
    <property type="entry name" value="WD40"/>
    <property type="match status" value="1"/>
</dbReference>
<dbReference type="GO" id="GO:0005847">
    <property type="term" value="C:mRNA cleavage and polyadenylation specificity factor complex"/>
    <property type="evidence" value="ECO:0007669"/>
    <property type="project" value="TreeGrafter"/>
</dbReference>
<reference evidence="6 8" key="2">
    <citation type="submission" date="2018-03" db="EMBL/GenBank/DDBJ databases">
        <authorList>
            <person name="Fogelqvist J."/>
        </authorList>
    </citation>
    <scope>NUCLEOTIDE SEQUENCE [LARGE SCALE GENOMIC DNA]</scope>
</reference>
<dbReference type="PROSITE" id="PS50082">
    <property type="entry name" value="WD_REPEATS_2"/>
    <property type="match status" value="7"/>
</dbReference>
<sequence length="645" mass="71127">MPAGGQSVDGAQAAAVTGVPRGAALWSRSCVAPVGAAVCMASSLRSESFVSGDYQASHGAVGGHMGGPGRAPKVIYDGKRMRKPVVRKSIDFNPTVVRYLQDRYFRDPILSRPHLQSTMDYVRFLDPAPSYLGTPANVFTTKYVHTATNKVRRPINALAWTPEGKRLVTGSHAGEFTLWNGLQFNFETILQAHSDPIRCMIWSHDGNWLVSSDEGGTIKYWQASMNNVKAFQAHAESVRDLSFSPSDFLFASASDDRTIRVWDFREAKMTIELKGHHWDAKCVDWHPIKSLLASGSKDNLVKFWCPKSGKEVCTLHGHKNTVTCTRWNRNGNWLVSGSRDQLVKIWDIRVMKEMSSLKGHSREITSLSWHPFHEEVFATGAFDGQILFWVVGKDAPQAEIAGGHDGSVWDMDWHPLGHVLATGSNDQTVRFWTRNRPGDEMKDKYNVNQLPDEQRKEALAALAQSARFAPPARVPGRGGRTSFGIGRQPPLPIPVVHDYDVNAGAGNEGPVVIPGLGSAPTAQEATAGGGEGTARKRSRFDSGPPQQRPAARPRQFQAPYQMRPPMPPPPQFFGQGGGGGGPHPYYQQGPRPPQWMHQMPPPPPPPHMLPYPPMLPPHPMHFMAPRGAPPPPPPHRQPHPGHDRR</sequence>